<dbReference type="GO" id="GO:0008870">
    <property type="term" value="F:galactoside O-acetyltransferase activity"/>
    <property type="evidence" value="ECO:0007669"/>
    <property type="project" value="TreeGrafter"/>
</dbReference>
<evidence type="ECO:0000256" key="4">
    <source>
        <dbReference type="ARBA" id="ARBA00023315"/>
    </source>
</evidence>
<dbReference type="Pfam" id="PF12464">
    <property type="entry name" value="Mac"/>
    <property type="match status" value="1"/>
</dbReference>
<dbReference type="SUPFAM" id="SSF51161">
    <property type="entry name" value="Trimeric LpxA-like enzymes"/>
    <property type="match status" value="1"/>
</dbReference>
<dbReference type="Pfam" id="PF00132">
    <property type="entry name" value="Hexapep"/>
    <property type="match status" value="1"/>
</dbReference>
<reference evidence="7 8" key="1">
    <citation type="submission" date="2017-03" db="EMBL/GenBank/DDBJ databases">
        <title>Genome sequence of Lactobacillus kimchii KACC 12383.</title>
        <authorList>
            <person name="Chun J."/>
        </authorList>
    </citation>
    <scope>NUCLEOTIDE SEQUENCE [LARGE SCALE GENOMIC DNA]</scope>
    <source>
        <strain evidence="7 8">KACC 12383</strain>
    </source>
</reference>
<evidence type="ECO:0000256" key="5">
    <source>
        <dbReference type="RuleBase" id="RU367021"/>
    </source>
</evidence>
<dbReference type="Gene3D" id="2.160.10.10">
    <property type="entry name" value="Hexapeptide repeat proteins"/>
    <property type="match status" value="1"/>
</dbReference>
<keyword evidence="4 5" id="KW-0012">Acyltransferase</keyword>
<keyword evidence="3" id="KW-0677">Repeat</keyword>
<evidence type="ECO:0000256" key="3">
    <source>
        <dbReference type="ARBA" id="ARBA00022737"/>
    </source>
</evidence>
<organism evidence="7 8">
    <name type="scientific">Companilactobacillus kimchii</name>
    <dbReference type="NCBI Taxonomy" id="2801452"/>
    <lineage>
        <taxon>Bacteria</taxon>
        <taxon>Bacillati</taxon>
        <taxon>Bacillota</taxon>
        <taxon>Bacilli</taxon>
        <taxon>Lactobacillales</taxon>
        <taxon>Lactobacillaceae</taxon>
        <taxon>Companilactobacillus</taxon>
    </lineage>
</organism>
<dbReference type="InterPro" id="IPR001451">
    <property type="entry name" value="Hexapep"/>
</dbReference>
<evidence type="ECO:0000313" key="7">
    <source>
        <dbReference type="EMBL" id="OWF34243.1"/>
    </source>
</evidence>
<accession>A0A210PCN0</accession>
<name>A0A210PCN0_9LACO</name>
<evidence type="ECO:0000313" key="8">
    <source>
        <dbReference type="Proteomes" id="UP000196649"/>
    </source>
</evidence>
<dbReference type="Proteomes" id="UP000196649">
    <property type="component" value="Unassembled WGS sequence"/>
</dbReference>
<dbReference type="InterPro" id="IPR018357">
    <property type="entry name" value="Hexapep_transf_CS"/>
</dbReference>
<dbReference type="PANTHER" id="PTHR43017:SF1">
    <property type="entry name" value="ACETYLTRANSFERASE YJL218W-RELATED"/>
    <property type="match status" value="1"/>
</dbReference>
<dbReference type="PROSITE" id="PS00101">
    <property type="entry name" value="HEXAPEP_TRANSFERASES"/>
    <property type="match status" value="1"/>
</dbReference>
<dbReference type="SMART" id="SM01266">
    <property type="entry name" value="Mac"/>
    <property type="match status" value="1"/>
</dbReference>
<dbReference type="EMBL" id="MXAL01000001">
    <property type="protein sequence ID" value="OWF34243.1"/>
    <property type="molecule type" value="Genomic_DNA"/>
</dbReference>
<evidence type="ECO:0000259" key="6">
    <source>
        <dbReference type="SMART" id="SM01266"/>
    </source>
</evidence>
<evidence type="ECO:0000256" key="2">
    <source>
        <dbReference type="ARBA" id="ARBA00022679"/>
    </source>
</evidence>
<evidence type="ECO:0000256" key="1">
    <source>
        <dbReference type="ARBA" id="ARBA00007274"/>
    </source>
</evidence>
<keyword evidence="2 5" id="KW-0808">Transferase</keyword>
<dbReference type="InterPro" id="IPR011004">
    <property type="entry name" value="Trimer_LpxA-like_sf"/>
</dbReference>
<sequence>MNEFEKSQKGLPHIFSSEMMDMYLKSAELTDEYNQLPVRNEEKKQKLLEKLLGSVGNDVMIMPAFRCEFGFNIFVGDRVFVNYNCVFSDNGKITIGNDVRIAPNVGLYTVNHAFDSEERAEGLQIYKPIEIKDKVWLGANVVVLPGVTIGEGSIVGAGSVVTKDIPASVIAAGNPCKVIREIRESDKLV</sequence>
<feature type="domain" description="Maltose/galactoside acetyltransferase" evidence="6">
    <location>
        <begin position="4"/>
        <end position="57"/>
    </location>
</feature>
<proteinExistence type="inferred from homology"/>
<protein>
    <recommendedName>
        <fullName evidence="5">Acetyltransferase</fullName>
        <ecNumber evidence="5">2.3.1.-</ecNumber>
    </recommendedName>
</protein>
<dbReference type="PANTHER" id="PTHR43017">
    <property type="entry name" value="GALACTOSIDE O-ACETYLTRANSFERASE"/>
    <property type="match status" value="1"/>
</dbReference>
<gene>
    <name evidence="7" type="ORF">LKACC12383_00156</name>
</gene>
<dbReference type="EC" id="2.3.1.-" evidence="5"/>
<dbReference type="InterPro" id="IPR039369">
    <property type="entry name" value="LacA-like"/>
</dbReference>
<dbReference type="AlphaFoldDB" id="A0A210PCN0"/>
<comment type="similarity">
    <text evidence="1 5">Belongs to the transferase hexapeptide repeat family.</text>
</comment>
<dbReference type="InterPro" id="IPR024688">
    <property type="entry name" value="Mac_dom"/>
</dbReference>
<dbReference type="FunFam" id="2.160.10.10:FF:000025">
    <property type="entry name" value="Hexapeptide-repeat containing-acetyltransferase"/>
    <property type="match status" value="1"/>
</dbReference>
<comment type="caution">
    <text evidence="7">The sequence shown here is derived from an EMBL/GenBank/DDBJ whole genome shotgun (WGS) entry which is preliminary data.</text>
</comment>
<dbReference type="RefSeq" id="WP_054642233.1">
    <property type="nucleotide sequence ID" value="NZ_LNUB01000004.1"/>
</dbReference>
<dbReference type="CDD" id="cd03357">
    <property type="entry name" value="LbH_MAT_GAT"/>
    <property type="match status" value="1"/>
</dbReference>